<feature type="domain" description="Reverse transcriptase" evidence="1">
    <location>
        <begin position="365"/>
        <end position="646"/>
    </location>
</feature>
<dbReference type="EMBL" id="SMMG02000009">
    <property type="protein sequence ID" value="KAA3459823.1"/>
    <property type="molecule type" value="Genomic_DNA"/>
</dbReference>
<name>A0A5B6UQU5_9ROSI</name>
<organism evidence="2 3">
    <name type="scientific">Gossypium australe</name>
    <dbReference type="NCBI Taxonomy" id="47621"/>
    <lineage>
        <taxon>Eukaryota</taxon>
        <taxon>Viridiplantae</taxon>
        <taxon>Streptophyta</taxon>
        <taxon>Embryophyta</taxon>
        <taxon>Tracheophyta</taxon>
        <taxon>Spermatophyta</taxon>
        <taxon>Magnoliopsida</taxon>
        <taxon>eudicotyledons</taxon>
        <taxon>Gunneridae</taxon>
        <taxon>Pentapetalae</taxon>
        <taxon>rosids</taxon>
        <taxon>malvids</taxon>
        <taxon>Malvales</taxon>
        <taxon>Malvaceae</taxon>
        <taxon>Malvoideae</taxon>
        <taxon>Gossypium</taxon>
    </lineage>
</organism>
<gene>
    <name evidence="2" type="ORF">EPI10_026547</name>
</gene>
<dbReference type="InterPro" id="IPR000477">
    <property type="entry name" value="RT_dom"/>
</dbReference>
<reference evidence="3" key="1">
    <citation type="journal article" date="2019" name="Plant Biotechnol. J.">
        <title>Genome sequencing of the Australian wild diploid species Gossypium australe highlights disease resistance and delayed gland morphogenesis.</title>
        <authorList>
            <person name="Cai Y."/>
            <person name="Cai X."/>
            <person name="Wang Q."/>
            <person name="Wang P."/>
            <person name="Zhang Y."/>
            <person name="Cai C."/>
            <person name="Xu Y."/>
            <person name="Wang K."/>
            <person name="Zhou Z."/>
            <person name="Wang C."/>
            <person name="Geng S."/>
            <person name="Li B."/>
            <person name="Dong Q."/>
            <person name="Hou Y."/>
            <person name="Wang H."/>
            <person name="Ai P."/>
            <person name="Liu Z."/>
            <person name="Yi F."/>
            <person name="Sun M."/>
            <person name="An G."/>
            <person name="Cheng J."/>
            <person name="Zhang Y."/>
            <person name="Shi Q."/>
            <person name="Xie Y."/>
            <person name="Shi X."/>
            <person name="Chang Y."/>
            <person name="Huang F."/>
            <person name="Chen Y."/>
            <person name="Hong S."/>
            <person name="Mi L."/>
            <person name="Sun Q."/>
            <person name="Zhang L."/>
            <person name="Zhou B."/>
            <person name="Peng R."/>
            <person name="Zhang X."/>
            <person name="Liu F."/>
        </authorList>
    </citation>
    <scope>NUCLEOTIDE SEQUENCE [LARGE SCALE GENOMIC DNA]</scope>
    <source>
        <strain evidence="3">cv. PA1801</strain>
    </source>
</reference>
<protein>
    <submittedName>
        <fullName evidence="2">Retrovirus-related Pol polyprotein LINE-1</fullName>
    </submittedName>
</protein>
<dbReference type="Pfam" id="PF00078">
    <property type="entry name" value="RVT_1"/>
    <property type="match status" value="1"/>
</dbReference>
<dbReference type="OrthoDB" id="1748430at2759"/>
<dbReference type="SUPFAM" id="SSF53098">
    <property type="entry name" value="Ribonuclease H-like"/>
    <property type="match status" value="1"/>
</dbReference>
<sequence length="971" mass="109906">MEEFSLNSGNIPSHLVIDVGDESQSDTDRTTKKVRFKEGNGDDDTDIMVDSGSSPKISWKDKLLGINPGVIDKEKSIVNGSLDDLWPIFDNSTLDKGFLSLTTLPKHSVGMDKVTRPPSRTRGRFARMAVYINLDKPLIAQVLVNGRNQIVEYEALLTICFTSRKYGHTNELCVSRKLGSGSEKDQVNESKEKGESGSRFGALANMEGSRKRQLLRSHESIQKAMDQLTSRSLVDLEIEFGDHSTKFFHSCTLQRRKFNRIVALRINNGEWCLDRSVLSDEAARFFENLYGEIPTPMSDLPLNIFSRLKEQDIDFLNKPVLNVEIKNVLFYMALLKAPGSDGFHAHFFQSQWDSVGGAVYEWVQGIFTGNRIENDLNNTLIMLIPKKDCPEDFIQFRPISLCSVMYKLVMKVIANRFKVMFPNFISPEQARFIAGRSISDNVIIAQEVIHSMRSRKAGRNWMAIKLDLKKAYDRISWDFIDASLVAAGIPEFLRKVIMDAISSSTMQILWNGVPSKSFKPKRGIRQGCSLLPHLFVLCMEWLGHLISSEITVGRWYPIRLSRSGSSLYHLLFSDDLIIFSKAEINQALVLREILNRFCAFSGHKISARKSNMYLSEGVDTSICDQINQLFGYQKVSNLGGYLGVPFLHDRVTKSTLNFVVDKSLLVPKGICDEIEMIARQFIWGGSVGHSKTTLVGWDSIFQPRSCGGLGFRHLHDQNNSFFIKIGFNLMSRKDALWNVDMLRIWLSDDMIRRIVSIPPPHSAGEEDRIIWACSGSGIGQSSECPQCGHDTEDILHMLRDFSTSKEVWKLVVPPEKQASWAQHFEPFLRGNKDRPSSSVIHHHFLVSHDWVQLFTDGAVARASENASTGGVVRDRDGNWILGFTHYLGRPLEAELWGILDGILILLNKGRIKRLLHSEDQWEIKYVPRECNLIADQLAKISLSWQTSLQIFEVPPDVVVTTIQQDKAFSVF</sequence>
<dbReference type="CDD" id="cd01650">
    <property type="entry name" value="RT_nLTR_like"/>
    <property type="match status" value="1"/>
</dbReference>
<evidence type="ECO:0000313" key="2">
    <source>
        <dbReference type="EMBL" id="KAA3459823.1"/>
    </source>
</evidence>
<dbReference type="Proteomes" id="UP000325315">
    <property type="component" value="Unassembled WGS sequence"/>
</dbReference>
<dbReference type="SUPFAM" id="SSF56672">
    <property type="entry name" value="DNA/RNA polymerases"/>
    <property type="match status" value="1"/>
</dbReference>
<evidence type="ECO:0000259" key="1">
    <source>
        <dbReference type="PROSITE" id="PS50878"/>
    </source>
</evidence>
<proteinExistence type="predicted"/>
<dbReference type="InterPro" id="IPR043502">
    <property type="entry name" value="DNA/RNA_pol_sf"/>
</dbReference>
<dbReference type="InterPro" id="IPR012337">
    <property type="entry name" value="RNaseH-like_sf"/>
</dbReference>
<comment type="caution">
    <text evidence="2">The sequence shown here is derived from an EMBL/GenBank/DDBJ whole genome shotgun (WGS) entry which is preliminary data.</text>
</comment>
<accession>A0A5B6UQU5</accession>
<dbReference type="AlphaFoldDB" id="A0A5B6UQU5"/>
<dbReference type="PROSITE" id="PS50878">
    <property type="entry name" value="RT_POL"/>
    <property type="match status" value="1"/>
</dbReference>
<dbReference type="InterPro" id="IPR044730">
    <property type="entry name" value="RNase_H-like_dom_plant"/>
</dbReference>
<dbReference type="PANTHER" id="PTHR19446">
    <property type="entry name" value="REVERSE TRANSCRIPTASES"/>
    <property type="match status" value="1"/>
</dbReference>
<dbReference type="CDD" id="cd06222">
    <property type="entry name" value="RNase_H_like"/>
    <property type="match status" value="1"/>
</dbReference>
<evidence type="ECO:0000313" key="3">
    <source>
        <dbReference type="Proteomes" id="UP000325315"/>
    </source>
</evidence>
<keyword evidence="3" id="KW-1185">Reference proteome</keyword>